<gene>
    <name evidence="2" type="ORF">A2703_02275</name>
</gene>
<protein>
    <submittedName>
        <fullName evidence="2">Uncharacterized protein</fullName>
    </submittedName>
</protein>
<dbReference type="SUPFAM" id="SSF50969">
    <property type="entry name" value="YVTN repeat-like/Quinoprotein amine dehydrogenase"/>
    <property type="match status" value="1"/>
</dbReference>
<dbReference type="STRING" id="1817722.A2703_02275"/>
<dbReference type="InterPro" id="IPR011044">
    <property type="entry name" value="Quino_amine_DH_bsu"/>
</dbReference>
<dbReference type="Proteomes" id="UP000177979">
    <property type="component" value="Unassembled WGS sequence"/>
</dbReference>
<accession>A0A1F5EYB0</accession>
<reference evidence="2 3" key="1">
    <citation type="journal article" date="2016" name="Nat. Commun.">
        <title>Thousands of microbial genomes shed light on interconnected biogeochemical processes in an aquifer system.</title>
        <authorList>
            <person name="Anantharaman K."/>
            <person name="Brown C.T."/>
            <person name="Hug L.A."/>
            <person name="Sharon I."/>
            <person name="Castelle C.J."/>
            <person name="Probst A.J."/>
            <person name="Thomas B.C."/>
            <person name="Singh A."/>
            <person name="Wilkins M.J."/>
            <person name="Karaoz U."/>
            <person name="Brodie E.L."/>
            <person name="Williams K.H."/>
            <person name="Hubbard S.S."/>
            <person name="Banfield J.F."/>
        </authorList>
    </citation>
    <scope>NUCLEOTIDE SEQUENCE [LARGE SCALE GENOMIC DNA]</scope>
</reference>
<dbReference type="AlphaFoldDB" id="A0A1F5EYB0"/>
<dbReference type="EMBL" id="MFAG01000006">
    <property type="protein sequence ID" value="OGD72369.1"/>
    <property type="molecule type" value="Genomic_DNA"/>
</dbReference>
<comment type="caution">
    <text evidence="2">The sequence shown here is derived from an EMBL/GenBank/DDBJ whole genome shotgun (WGS) entry which is preliminary data.</text>
</comment>
<evidence type="ECO:0000313" key="2">
    <source>
        <dbReference type="EMBL" id="OGD72369.1"/>
    </source>
</evidence>
<sequence length="635" mass="70061">MANILGVDYYRVVSETGEGEWSQVYVKTAFDKEELNQFGSIFGVIKLSGKGDLVTKGMNLIGEVDKWCEDTKHKGDVAGLLALLSKKLATGAFIWVYLDDSGARRLKTGALSGNGVAIVRGKQRVWLFENGDGRVVTGEIKEKDKLFFGSKEAVDLIDQEQGETKEPEELSEKVTAEMMKLSEGARAALILLVRPMALEMEKDEVLVPVRPQEKIKELVVERTEKRQEEILATDRVVGATGVAGKIASAKMSWRDFVTNWQTATSLKSDESVQKRHRLFLFIGAVFLVVLSVSVGLGLIKARRDRADAVFKAVYEPLEKKRVDAEALFNLNPVGARDLLRSVKQEIATKKDQFNKTPYEEKMNDLARAAGESWVKVSGEQKSNLDLFFNLGLIREKMKGDRISFTGKELLVLDGTAGIVAKVSYPDKKQEVILGKGEGQNWLDVAGLGANSVLLTKTGMTAILSGARSDLKFDAAVVDPLAVDIFPGAAYVLDKGASEIWRFGLSGGQINDRRRWWLPGVEADVRAATDMAIDTDIWVGLSNGKILRFRRGQFEKFNMTDVPESFSLTRLAISNDNKVVAVLDRDKGRIVLFNKDTGAYMKQILADGLSGATDLVWVSDHELMILSGDKLLLTSI</sequence>
<evidence type="ECO:0000313" key="3">
    <source>
        <dbReference type="Proteomes" id="UP000177979"/>
    </source>
</evidence>
<feature type="transmembrane region" description="Helical" evidence="1">
    <location>
        <begin position="278"/>
        <end position="299"/>
    </location>
</feature>
<keyword evidence="1" id="KW-0812">Transmembrane</keyword>
<organism evidence="2 3">
    <name type="scientific">Candidatus Collierbacteria bacterium RIFCSPHIGHO2_01_FULL_50_25</name>
    <dbReference type="NCBI Taxonomy" id="1817722"/>
    <lineage>
        <taxon>Bacteria</taxon>
        <taxon>Candidatus Collieribacteriota</taxon>
    </lineage>
</organism>
<keyword evidence="1" id="KW-1133">Transmembrane helix</keyword>
<name>A0A1F5EYB0_9BACT</name>
<evidence type="ECO:0000256" key="1">
    <source>
        <dbReference type="SAM" id="Phobius"/>
    </source>
</evidence>
<keyword evidence="1" id="KW-0472">Membrane</keyword>
<proteinExistence type="predicted"/>